<reference evidence="7 8" key="1">
    <citation type="submission" date="2020-11" db="EMBL/GenBank/DDBJ databases">
        <title>Pseudonocardia abyssalis sp. nov. and Pseudonocardia oceani sp. nov., description and phylogenomic analysis of two novel actinomycetes isolated from the deep Southern Ocean.</title>
        <authorList>
            <person name="Parra J."/>
        </authorList>
    </citation>
    <scope>NUCLEOTIDE SEQUENCE [LARGE SCALE GENOMIC DNA]</scope>
    <source>
        <strain evidence="7 8">KRD-168</strain>
    </source>
</reference>
<keyword evidence="5" id="KW-1133">Transmembrane helix</keyword>
<dbReference type="SMART" id="SM00387">
    <property type="entry name" value="HATPase_c"/>
    <property type="match status" value="1"/>
</dbReference>
<dbReference type="CDD" id="cd16917">
    <property type="entry name" value="HATPase_UhpB-NarQ-NarX-like"/>
    <property type="match status" value="1"/>
</dbReference>
<name>A0ABS6UT50_9PSEU</name>
<protein>
    <submittedName>
        <fullName evidence="7">Sensor histidine kinase</fullName>
    </submittedName>
</protein>
<feature type="transmembrane region" description="Helical" evidence="5">
    <location>
        <begin position="74"/>
        <end position="104"/>
    </location>
</feature>
<dbReference type="InterPro" id="IPR017205">
    <property type="entry name" value="Sig_transdc_His_kinase_ChrS"/>
</dbReference>
<evidence type="ECO:0000256" key="1">
    <source>
        <dbReference type="ARBA" id="ARBA00022679"/>
    </source>
</evidence>
<dbReference type="InterPro" id="IPR005467">
    <property type="entry name" value="His_kinase_dom"/>
</dbReference>
<evidence type="ECO:0000256" key="3">
    <source>
        <dbReference type="ARBA" id="ARBA00023012"/>
    </source>
</evidence>
<dbReference type="Proteomes" id="UP000694287">
    <property type="component" value="Unassembled WGS sequence"/>
</dbReference>
<comment type="caution">
    <text evidence="7">The sequence shown here is derived from an EMBL/GenBank/DDBJ whole genome shotgun (WGS) entry which is preliminary data.</text>
</comment>
<feature type="transmembrane region" description="Helical" evidence="5">
    <location>
        <begin position="6"/>
        <end position="25"/>
    </location>
</feature>
<dbReference type="Pfam" id="PF02518">
    <property type="entry name" value="HATPase_c"/>
    <property type="match status" value="1"/>
</dbReference>
<evidence type="ECO:0000313" key="8">
    <source>
        <dbReference type="Proteomes" id="UP000694287"/>
    </source>
</evidence>
<feature type="transmembrane region" description="Helical" evidence="5">
    <location>
        <begin position="116"/>
        <end position="133"/>
    </location>
</feature>
<organism evidence="7 8">
    <name type="scientific">Pseudonocardia abyssalis</name>
    <dbReference type="NCBI Taxonomy" id="2792008"/>
    <lineage>
        <taxon>Bacteria</taxon>
        <taxon>Bacillati</taxon>
        <taxon>Actinomycetota</taxon>
        <taxon>Actinomycetes</taxon>
        <taxon>Pseudonocardiales</taxon>
        <taxon>Pseudonocardiaceae</taxon>
        <taxon>Pseudonocardia</taxon>
    </lineage>
</organism>
<feature type="transmembrane region" description="Helical" evidence="5">
    <location>
        <begin position="32"/>
        <end position="54"/>
    </location>
</feature>
<feature type="coiled-coil region" evidence="4">
    <location>
        <begin position="180"/>
        <end position="211"/>
    </location>
</feature>
<feature type="domain" description="Histidine kinase" evidence="6">
    <location>
        <begin position="323"/>
        <end position="415"/>
    </location>
</feature>
<dbReference type="GO" id="GO:0016301">
    <property type="term" value="F:kinase activity"/>
    <property type="evidence" value="ECO:0007669"/>
    <property type="project" value="UniProtKB-KW"/>
</dbReference>
<dbReference type="Pfam" id="PF07730">
    <property type="entry name" value="HisKA_3"/>
    <property type="match status" value="1"/>
</dbReference>
<keyword evidence="3" id="KW-0902">Two-component regulatory system</keyword>
<keyword evidence="5" id="KW-0472">Membrane</keyword>
<dbReference type="PANTHER" id="PTHR24421:SF62">
    <property type="entry name" value="SENSORY TRANSDUCTION HISTIDINE KINASE"/>
    <property type="match status" value="1"/>
</dbReference>
<sequence>MDAAVGRYVPYVGLAIGAALTPLVVTATPVQWLVTAGWVAAAVAWSAVFTFGPLRGVEGEGGACHRGEPASRPALGAVYVAGFVVLMAVLVVRSPFFAFSALAGYAHSWEYLRGRWRFVGISAVGVLAAYGQLGGPFVELTPVVLAGWALVAVLNAGFASLFTYMNSLTVDQSLRRGEVIEELHETNRRLAETLEENAELHARLLTQAREAGISDERARMAREIHDTIAQGLTGVVTQLEAAGAAGGDAHTRHLATAAALARESLTEARRSVAALAPGRLADAQLPDAVADMAKAWAETAGVDVRVEVTGEPRALLPDIEVALFRVAQEALANVGRHAGATRAGITLSYMDDVVVLDVVDDGCGFDPAAVTGPSEGSGFGMGAMEQRVRRVSGMLEIESTPGEGTAVSASVPAIPVQEEGT</sequence>
<dbReference type="PANTHER" id="PTHR24421">
    <property type="entry name" value="NITRATE/NITRITE SENSOR PROTEIN NARX-RELATED"/>
    <property type="match status" value="1"/>
</dbReference>
<feature type="transmembrane region" description="Helical" evidence="5">
    <location>
        <begin position="145"/>
        <end position="165"/>
    </location>
</feature>
<keyword evidence="1" id="KW-0808">Transferase</keyword>
<dbReference type="InterPro" id="IPR003594">
    <property type="entry name" value="HATPase_dom"/>
</dbReference>
<keyword evidence="8" id="KW-1185">Reference proteome</keyword>
<dbReference type="InterPro" id="IPR050482">
    <property type="entry name" value="Sensor_HK_TwoCompSys"/>
</dbReference>
<gene>
    <name evidence="7" type="ORF">I4I81_14205</name>
</gene>
<dbReference type="PROSITE" id="PS50109">
    <property type="entry name" value="HIS_KIN"/>
    <property type="match status" value="1"/>
</dbReference>
<keyword evidence="4" id="KW-0175">Coiled coil</keyword>
<evidence type="ECO:0000256" key="2">
    <source>
        <dbReference type="ARBA" id="ARBA00022777"/>
    </source>
</evidence>
<keyword evidence="2 7" id="KW-0418">Kinase</keyword>
<proteinExistence type="predicted"/>
<evidence type="ECO:0000256" key="5">
    <source>
        <dbReference type="SAM" id="Phobius"/>
    </source>
</evidence>
<evidence type="ECO:0000313" key="7">
    <source>
        <dbReference type="EMBL" id="MBW0135402.1"/>
    </source>
</evidence>
<evidence type="ECO:0000256" key="4">
    <source>
        <dbReference type="SAM" id="Coils"/>
    </source>
</evidence>
<dbReference type="InterPro" id="IPR011712">
    <property type="entry name" value="Sig_transdc_His_kin_sub3_dim/P"/>
</dbReference>
<accession>A0ABS6UT50</accession>
<evidence type="ECO:0000259" key="6">
    <source>
        <dbReference type="PROSITE" id="PS50109"/>
    </source>
</evidence>
<dbReference type="PIRSF" id="PIRSF037434">
    <property type="entry name" value="STHK_ChrS"/>
    <property type="match status" value="1"/>
</dbReference>
<keyword evidence="5" id="KW-0812">Transmembrane</keyword>
<dbReference type="EMBL" id="JADQDK010000001">
    <property type="protein sequence ID" value="MBW0135402.1"/>
    <property type="molecule type" value="Genomic_DNA"/>
</dbReference>